<feature type="domain" description="C-type lectin" evidence="2">
    <location>
        <begin position="276"/>
        <end position="382"/>
    </location>
</feature>
<dbReference type="PANTHER" id="PTHR45784">
    <property type="entry name" value="C-TYPE LECTIN DOMAIN FAMILY 20 MEMBER A-RELATED"/>
    <property type="match status" value="1"/>
</dbReference>
<dbReference type="SMART" id="SM00034">
    <property type="entry name" value="CLECT"/>
    <property type="match status" value="2"/>
</dbReference>
<dbReference type="CDD" id="cd00037">
    <property type="entry name" value="CLECT"/>
    <property type="match status" value="1"/>
</dbReference>
<accession>A0ABD0XA31</accession>
<dbReference type="SUPFAM" id="SSF56436">
    <property type="entry name" value="C-type lectin-like"/>
    <property type="match status" value="2"/>
</dbReference>
<protein>
    <recommendedName>
        <fullName evidence="2">C-type lectin domain-containing protein</fullName>
    </recommendedName>
</protein>
<dbReference type="PROSITE" id="PS50041">
    <property type="entry name" value="C_TYPE_LECTIN_2"/>
    <property type="match status" value="2"/>
</dbReference>
<dbReference type="InterPro" id="IPR001304">
    <property type="entry name" value="C-type_lectin-like"/>
</dbReference>
<evidence type="ECO:0000313" key="3">
    <source>
        <dbReference type="EMBL" id="KAL0994882.1"/>
    </source>
</evidence>
<evidence type="ECO:0000256" key="1">
    <source>
        <dbReference type="SAM" id="MobiDB-lite"/>
    </source>
</evidence>
<gene>
    <name evidence="3" type="ORF">UPYG_G00128720</name>
</gene>
<dbReference type="EMBL" id="JAGEUA010000003">
    <property type="protein sequence ID" value="KAL0994882.1"/>
    <property type="molecule type" value="Genomic_DNA"/>
</dbReference>
<dbReference type="Pfam" id="PF00059">
    <property type="entry name" value="Lectin_C"/>
    <property type="match status" value="2"/>
</dbReference>
<keyword evidence="4" id="KW-1185">Reference proteome</keyword>
<dbReference type="Proteomes" id="UP001557470">
    <property type="component" value="Unassembled WGS sequence"/>
</dbReference>
<proteinExistence type="predicted"/>
<dbReference type="Gene3D" id="3.10.100.10">
    <property type="entry name" value="Mannose-Binding Protein A, subunit A"/>
    <property type="match status" value="2"/>
</dbReference>
<dbReference type="InterPro" id="IPR016186">
    <property type="entry name" value="C-type_lectin-like/link_sf"/>
</dbReference>
<reference evidence="3 4" key="1">
    <citation type="submission" date="2024-06" db="EMBL/GenBank/DDBJ databases">
        <authorList>
            <person name="Pan Q."/>
            <person name="Wen M."/>
            <person name="Jouanno E."/>
            <person name="Zahm M."/>
            <person name="Klopp C."/>
            <person name="Cabau C."/>
            <person name="Louis A."/>
            <person name="Berthelot C."/>
            <person name="Parey E."/>
            <person name="Roest Crollius H."/>
            <person name="Montfort J."/>
            <person name="Robinson-Rechavi M."/>
            <person name="Bouchez O."/>
            <person name="Lampietro C."/>
            <person name="Lopez Roques C."/>
            <person name="Donnadieu C."/>
            <person name="Postlethwait J."/>
            <person name="Bobe J."/>
            <person name="Verreycken H."/>
            <person name="Guiguen Y."/>
        </authorList>
    </citation>
    <scope>NUCLEOTIDE SEQUENCE [LARGE SCALE GENOMIC DNA]</scope>
    <source>
        <strain evidence="3">Up_M1</strain>
        <tissue evidence="3">Testis</tissue>
    </source>
</reference>
<feature type="region of interest" description="Disordered" evidence="1">
    <location>
        <begin position="218"/>
        <end position="247"/>
    </location>
</feature>
<dbReference type="InterPro" id="IPR016187">
    <property type="entry name" value="CTDL_fold"/>
</dbReference>
<name>A0ABD0XA31_UMBPY</name>
<dbReference type="PANTHER" id="PTHR45784:SF3">
    <property type="entry name" value="C-TYPE LECTIN DOMAIN FAMILY 4 MEMBER K-LIKE-RELATED"/>
    <property type="match status" value="1"/>
</dbReference>
<feature type="domain" description="C-type lectin" evidence="2">
    <location>
        <begin position="1"/>
        <end position="64"/>
    </location>
</feature>
<comment type="caution">
    <text evidence="3">The sequence shown here is derived from an EMBL/GenBank/DDBJ whole genome shotgun (WGS) entry which is preliminary data.</text>
</comment>
<evidence type="ECO:0000259" key="2">
    <source>
        <dbReference type="PROSITE" id="PS50041"/>
    </source>
</evidence>
<sequence>MQKTWTDSQNYCKQKHSSLAIVRNQTEWDELKEKLPSDKAVWIGLRKLPCVWWNTDNISSSYRNCSLGNKGQAPRWIRSSMPIPGTANTQTTISADDQIEIRPFICYNATTSQVQTTTPVTAQPQTTTTNITQPQTTTQVITQPQTTTTNITQPQTTTHVITQPQTTTTNITQPQTTTHVITQPQTTTTNITQPQTTTHVITQPQTTTTNFTQTQTTTTNITQTQTSTHVTTQPQTMTPVTSQPQTMTPATTHLETTEHPTLPCGPDELVLVNQNMTWSEALWFCRNQSMELVSVLNQTIQNCVEQRTSNASSPFIWLGLRYTCTLDFWFWVNGIVSCYENWAEGQGFTSSIDQCGKSGAIQKNGRKWSSLPENDRYNFICSKSHGF</sequence>
<evidence type="ECO:0000313" key="4">
    <source>
        <dbReference type="Proteomes" id="UP001557470"/>
    </source>
</evidence>
<organism evidence="3 4">
    <name type="scientific">Umbra pygmaea</name>
    <name type="common">Eastern mudminnow</name>
    <dbReference type="NCBI Taxonomy" id="75934"/>
    <lineage>
        <taxon>Eukaryota</taxon>
        <taxon>Metazoa</taxon>
        <taxon>Chordata</taxon>
        <taxon>Craniata</taxon>
        <taxon>Vertebrata</taxon>
        <taxon>Euteleostomi</taxon>
        <taxon>Actinopterygii</taxon>
        <taxon>Neopterygii</taxon>
        <taxon>Teleostei</taxon>
        <taxon>Protacanthopterygii</taxon>
        <taxon>Esociformes</taxon>
        <taxon>Umbridae</taxon>
        <taxon>Umbra</taxon>
    </lineage>
</organism>
<dbReference type="AlphaFoldDB" id="A0ABD0XA31"/>